<dbReference type="SUPFAM" id="SSF55315">
    <property type="entry name" value="L30e-like"/>
    <property type="match status" value="1"/>
</dbReference>
<proteinExistence type="predicted"/>
<protein>
    <submittedName>
        <fullName evidence="2">Selenocysteine insertion sequence-binding protein 2</fullName>
    </submittedName>
</protein>
<evidence type="ECO:0000313" key="2">
    <source>
        <dbReference type="RefSeq" id="XP_017304710.1"/>
    </source>
</evidence>
<name>A0A1S4ER95_DIACI</name>
<organism evidence="1 2">
    <name type="scientific">Diaphorina citri</name>
    <name type="common">Asian citrus psyllid</name>
    <dbReference type="NCBI Taxonomy" id="121845"/>
    <lineage>
        <taxon>Eukaryota</taxon>
        <taxon>Metazoa</taxon>
        <taxon>Ecdysozoa</taxon>
        <taxon>Arthropoda</taxon>
        <taxon>Hexapoda</taxon>
        <taxon>Insecta</taxon>
        <taxon>Pterygota</taxon>
        <taxon>Neoptera</taxon>
        <taxon>Paraneoptera</taxon>
        <taxon>Hemiptera</taxon>
        <taxon>Sternorrhyncha</taxon>
        <taxon>Psylloidea</taxon>
        <taxon>Psyllidae</taxon>
        <taxon>Diaphorininae</taxon>
        <taxon>Diaphorina</taxon>
    </lineage>
</organism>
<gene>
    <name evidence="2" type="primary">LOC108254220</name>
</gene>
<dbReference type="CTD" id="38934"/>
<dbReference type="RefSeq" id="XP_017304710.1">
    <property type="nucleotide sequence ID" value="XM_017449221.2"/>
</dbReference>
<dbReference type="InterPro" id="IPR029064">
    <property type="entry name" value="Ribosomal_eL30-like_sf"/>
</dbReference>
<dbReference type="KEGG" id="dci:108254220"/>
<keyword evidence="1" id="KW-1185">Reference proteome</keyword>
<sequence length="71" mass="7894">MKEIKKCLPIKSKVKLVFIAPDLECVPVSGGIEDEIQNLLSMATIQQIPYLFSIPRRTLGSITYKPPVSCC</sequence>
<dbReference type="Proteomes" id="UP000079169">
    <property type="component" value="Unplaced"/>
</dbReference>
<dbReference type="Gene3D" id="3.30.1330.30">
    <property type="match status" value="1"/>
</dbReference>
<accession>A0A1S4ER95</accession>
<dbReference type="GeneID" id="108254220"/>
<dbReference type="AlphaFoldDB" id="A0A1S4ER95"/>
<evidence type="ECO:0000313" key="1">
    <source>
        <dbReference type="Proteomes" id="UP000079169"/>
    </source>
</evidence>
<reference evidence="2" key="1">
    <citation type="submission" date="2025-08" db="UniProtKB">
        <authorList>
            <consortium name="RefSeq"/>
        </authorList>
    </citation>
    <scope>IDENTIFICATION</scope>
</reference>
<dbReference type="PaxDb" id="121845-A0A1S4ER95"/>